<dbReference type="SUPFAM" id="SSF117074">
    <property type="entry name" value="Hypothetical protein PA1324"/>
    <property type="match status" value="5"/>
</dbReference>
<feature type="domain" description="SD-repeat containing protein B" evidence="4">
    <location>
        <begin position="163"/>
        <end position="238"/>
    </location>
</feature>
<evidence type="ECO:0000256" key="3">
    <source>
        <dbReference type="ARBA" id="ARBA00022729"/>
    </source>
</evidence>
<dbReference type="RefSeq" id="WP_083620794.1">
    <property type="nucleotide sequence ID" value="NZ_LR735015.1"/>
</dbReference>
<dbReference type="InterPro" id="IPR033764">
    <property type="entry name" value="Sdr_B"/>
</dbReference>
<proteinExistence type="predicted"/>
<dbReference type="PANTHER" id="PTHR23303:SF15">
    <property type="entry name" value="COLOSSIN-A"/>
    <property type="match status" value="1"/>
</dbReference>
<accession>A0A7Z9BWC3</accession>
<dbReference type="Gene3D" id="2.60.40.10">
    <property type="entry name" value="Immunoglobulins"/>
    <property type="match status" value="5"/>
</dbReference>
<comment type="subcellular location">
    <subcellularLocation>
        <location evidence="1">Secreted</location>
    </subcellularLocation>
</comment>
<dbReference type="PANTHER" id="PTHR23303">
    <property type="entry name" value="CARBOXYPEPTIDASE REGULATORY REGION-CONTAINING"/>
    <property type="match status" value="1"/>
</dbReference>
<evidence type="ECO:0000259" key="4">
    <source>
        <dbReference type="Pfam" id="PF17210"/>
    </source>
</evidence>
<dbReference type="EMBL" id="CZCS02000208">
    <property type="protein sequence ID" value="VXD22671.1"/>
    <property type="molecule type" value="Genomic_DNA"/>
</dbReference>
<gene>
    <name evidence="5" type="ORF">PL9631_660203</name>
</gene>
<feature type="domain" description="SD-repeat containing protein B" evidence="4">
    <location>
        <begin position="467"/>
        <end position="537"/>
    </location>
</feature>
<protein>
    <recommendedName>
        <fullName evidence="4">SD-repeat containing protein B domain-containing protein</fullName>
    </recommendedName>
</protein>
<feature type="domain" description="SD-repeat containing protein B" evidence="4">
    <location>
        <begin position="60"/>
        <end position="136"/>
    </location>
</feature>
<keyword evidence="6" id="KW-1185">Reference proteome</keyword>
<dbReference type="InterPro" id="IPR051417">
    <property type="entry name" value="SDr/BOS_complex"/>
</dbReference>
<feature type="domain" description="SD-repeat containing protein B" evidence="4">
    <location>
        <begin position="366"/>
        <end position="441"/>
    </location>
</feature>
<evidence type="ECO:0000256" key="1">
    <source>
        <dbReference type="ARBA" id="ARBA00004613"/>
    </source>
</evidence>
<dbReference type="GO" id="GO:0005576">
    <property type="term" value="C:extracellular region"/>
    <property type="evidence" value="ECO:0007669"/>
    <property type="project" value="UniProtKB-SubCell"/>
</dbReference>
<organism evidence="5 6">
    <name type="scientific">Planktothrix paucivesiculata PCC 9631</name>
    <dbReference type="NCBI Taxonomy" id="671071"/>
    <lineage>
        <taxon>Bacteria</taxon>
        <taxon>Bacillati</taxon>
        <taxon>Cyanobacteriota</taxon>
        <taxon>Cyanophyceae</taxon>
        <taxon>Oscillatoriophycideae</taxon>
        <taxon>Oscillatoriales</taxon>
        <taxon>Microcoleaceae</taxon>
        <taxon>Planktothrix</taxon>
    </lineage>
</organism>
<dbReference type="OrthoDB" id="6074739at2"/>
<evidence type="ECO:0000313" key="6">
    <source>
        <dbReference type="Proteomes" id="UP000182190"/>
    </source>
</evidence>
<keyword evidence="3" id="KW-0732">Signal</keyword>
<evidence type="ECO:0000313" key="5">
    <source>
        <dbReference type="EMBL" id="VXD22671.1"/>
    </source>
</evidence>
<dbReference type="InterPro" id="IPR013783">
    <property type="entry name" value="Ig-like_fold"/>
</dbReference>
<comment type="caution">
    <text evidence="5">The sequence shown here is derived from an EMBL/GenBank/DDBJ whole genome shotgun (WGS) entry which is preliminary data.</text>
</comment>
<evidence type="ECO:0000256" key="2">
    <source>
        <dbReference type="ARBA" id="ARBA00022525"/>
    </source>
</evidence>
<dbReference type="Pfam" id="PF17210">
    <property type="entry name" value="SdrD_B"/>
    <property type="match status" value="5"/>
</dbReference>
<name>A0A7Z9BWC3_9CYAN</name>
<dbReference type="Proteomes" id="UP000182190">
    <property type="component" value="Unassembled WGS sequence"/>
</dbReference>
<keyword evidence="2" id="KW-0964">Secreted</keyword>
<dbReference type="AlphaFoldDB" id="A0A7Z9BWC3"/>
<feature type="domain" description="SD-repeat containing protein B" evidence="4">
    <location>
        <begin position="263"/>
        <end position="340"/>
    </location>
</feature>
<reference evidence="5" key="1">
    <citation type="submission" date="2019-10" db="EMBL/GenBank/DDBJ databases">
        <authorList>
            <consortium name="Genoscope - CEA"/>
            <person name="William W."/>
        </authorList>
    </citation>
    <scope>NUCLEOTIDE SEQUENCE [LARGE SCALE GENOMIC DNA]</scope>
    <source>
        <strain evidence="5">BBR_PRJEB10994</strain>
    </source>
</reference>
<sequence length="543" mass="56312">MADSFDLFPSSSTSAIFADSAADPMTRVGLQNPAPISVNAGQNLNGINFGNTQLGSISGIKFNDLNRDALLTPGEPSLAGWTIFIDANNNGTLEATEPTTVTNANGGYAFTNLTPGNYTIREVQQAGWVQSTPNPGPVGVTGGVDITGINFGNNQFGTITGIKFNDNNGNALFDAGEVALQGWTIFVDGNNNGILDTGEGSTLTGPDGRYTFANVPAGNYTLREVQQPGWTQTTPNPGAIGVSGGTNAIINFGNRQFGSISGIKFNDLNSNASVDTGEPGLAGWTIFIDANGNGIIEPTEPTTVTNATGGYAFANIPPGNYNVLEVQQPGWVQTTPNPGTISLTGGANVTGINFGNNQFGTITGLKFSDTNANALFDAGETPLPGWTIFIDANGNGTLDATEATAVTGAGGRYTFANVPVGNYTLREVQQPGWTQTTPNPGPVGITGGTNAAINFGNRQFGSVSGIKFNDTNANSLFDAGETPLQGWTIYIDANNNGILEPTEPTTVTNANGSYVFANIAPGNYVLREVQQPGWVQTVPPLAA</sequence>